<evidence type="ECO:0000313" key="2">
    <source>
        <dbReference type="EMBL" id="CUV13925.1"/>
    </source>
</evidence>
<protein>
    <submittedName>
        <fullName evidence="2">Uncharacterized protein</fullName>
    </submittedName>
</protein>
<gene>
    <name evidence="2" type="ORF">RUN39_v1_660001</name>
</gene>
<dbReference type="AlphaFoldDB" id="A0A0S4TVN0"/>
<reference evidence="2" key="1">
    <citation type="submission" date="2015-10" db="EMBL/GenBank/DDBJ databases">
        <authorList>
            <person name="Gilbert D.G."/>
        </authorList>
    </citation>
    <scope>NUCLEOTIDE SEQUENCE</scope>
    <source>
        <strain evidence="2">Phyl III-seqv23</strain>
    </source>
</reference>
<proteinExistence type="predicted"/>
<organism evidence="2">
    <name type="scientific">Ralstonia solanacearum</name>
    <name type="common">Pseudomonas solanacearum</name>
    <dbReference type="NCBI Taxonomy" id="305"/>
    <lineage>
        <taxon>Bacteria</taxon>
        <taxon>Pseudomonadati</taxon>
        <taxon>Pseudomonadota</taxon>
        <taxon>Betaproteobacteria</taxon>
        <taxon>Burkholderiales</taxon>
        <taxon>Burkholderiaceae</taxon>
        <taxon>Ralstonia</taxon>
        <taxon>Ralstonia solanacearum species complex</taxon>
    </lineage>
</organism>
<evidence type="ECO:0000256" key="1">
    <source>
        <dbReference type="SAM" id="MobiDB-lite"/>
    </source>
</evidence>
<sequence length="21" mass="2488">MGAGLFQSWDREYNPRAGRYI</sequence>
<feature type="region of interest" description="Disordered" evidence="1">
    <location>
        <begin position="1"/>
        <end position="21"/>
    </location>
</feature>
<name>A0A0S4TVN0_RALSL</name>
<accession>A0A0S4TVN0</accession>
<dbReference type="EMBL" id="LN899819">
    <property type="protein sequence ID" value="CUV13925.1"/>
    <property type="molecule type" value="Genomic_DNA"/>
</dbReference>